<protein>
    <recommendedName>
        <fullName evidence="3">RING-type domain-containing protein</fullName>
    </recommendedName>
</protein>
<evidence type="ECO:0000313" key="2">
    <source>
        <dbReference type="EMBL" id="BDT63140.1"/>
    </source>
</evidence>
<evidence type="ECO:0000256" key="1">
    <source>
        <dbReference type="SAM" id="Coils"/>
    </source>
</evidence>
<dbReference type="EMBL" id="LC738881">
    <property type="protein sequence ID" value="BDT63140.1"/>
    <property type="molecule type" value="Genomic_DNA"/>
</dbReference>
<proteinExistence type="predicted"/>
<evidence type="ECO:0008006" key="3">
    <source>
        <dbReference type="Google" id="ProtNLM"/>
    </source>
</evidence>
<feature type="coiled-coil region" evidence="1">
    <location>
        <begin position="773"/>
        <end position="800"/>
    </location>
</feature>
<keyword evidence="1" id="KW-0175">Coiled coil</keyword>
<reference evidence="2" key="1">
    <citation type="submission" date="2022-10" db="EMBL/GenBank/DDBJ databases">
        <title>Genome sequences of endogenous nimaviruses in decapod crustaceans.</title>
        <authorList>
            <person name="Kawato S."/>
            <person name="Nozaki R."/>
            <person name="Kondo H."/>
            <person name="Hirono I."/>
        </authorList>
    </citation>
    <scope>NUCLEOTIDE SEQUENCE</scope>
    <source>
        <strain evidence="2">Fukuoka2019</strain>
    </source>
</reference>
<accession>A0A9C7BJ18</accession>
<sequence length="961" mass="105875">MSECIEQCKESAAMIAAIASIYEKVKVSFIFFRDYDRLRNGVERVDVQDHTQLLRDLSLLKPTECLSNHYGAVCTALLEALDIVENEGAAGALIYVITNKGGRFVQSQGQKKELNNWNKGFPAHQKRLLRDMGAEKAASRLRRLNTKMMVLSTSRRAYSVTGFEALKEAAGCRQALHPGVQLLIINSAKKLFQVVMRDMMHTLNPSPAFQVQRLVGARAETISGALDFLDQLGTSSDQRNGAEIMLHEIANTDSGVKCLLGGDTGTDFLYFDLFGGTLASPSNPAWVRYCMLTSFPCTRTADILVERLVDSDGDLLGVVTDCDSLGAVIRNFVDDYASASPRAAYQKTVARMASSREAASAQQRHKMKTMTDELVGPTLAAAHECRDRGEPLLFIDDSVIMDGREIIETFLYVFPSRFLQMSSAEAFKYVENLLCAIRAATGEDSARATVGLTANCITHLPGSDFPDGRGSTASPLQVLSFLINMNISLTSAQSFNTATLAALVMKKAQSYDPVLVAIARDLLGSCDLVQLFDSQPLAHRGCVRALWLSEGVRPLLPAAVLTTLMNSLQISNFVLVLKKNKQHSLAFGVARLGEVCAEGERTNCLHCKRALLPEHFPTGDRRLCLYCRTTVASSANATFAALCSIFDLCAQPTPLPGVRSRGNRRTPTGPYLSEKVEADPTTSRVQLLCGLCRGFYTVTDLGRVLADNTKHKCPHCRALAITRRPKLETLLAAYIRASDPGEAQDDCTHTLAVDFIAQHAKRLLPAAAVPSSAEERERLLKSLRGRIAEERRRYAALQGREPQREGSVGDEWNLSRQEGYEIKKYWADAGIRDVLGPRQVEEVLLRQTGVRARFLPDDWDSGFDKVPIPYIILAGAQETGKDRRYGEDEIAKIFEEGELVTSEAARVLLAQMHPDLIESGSFRIALCKVCMSSESTQMRSHCGSEFCDKCHQVVCPTCNRW</sequence>
<name>A0A9C7BJ18_9VIRU</name>
<organism evidence="2">
    <name type="scientific">Sicyonia whispovirus</name>
    <dbReference type="NCBI Taxonomy" id="2984283"/>
    <lineage>
        <taxon>Viruses</taxon>
        <taxon>Viruses incertae sedis</taxon>
        <taxon>Naldaviricetes</taxon>
        <taxon>Nimaviridae</taxon>
        <taxon>Whispovirus</taxon>
    </lineage>
</organism>